<dbReference type="RefSeq" id="XP_034245117.1">
    <property type="nucleotide sequence ID" value="XM_034389226.1"/>
</dbReference>
<reference evidence="3 4" key="1">
    <citation type="submission" date="2025-04" db="UniProtKB">
        <authorList>
            <consortium name="RefSeq"/>
        </authorList>
    </citation>
    <scope>IDENTIFICATION</scope>
    <source>
        <tissue evidence="3 4">Total insect</tissue>
    </source>
</reference>
<name>A0A6P8YY90_THRPL</name>
<feature type="compositionally biased region" description="Acidic residues" evidence="1">
    <location>
        <begin position="250"/>
        <end position="287"/>
    </location>
</feature>
<dbReference type="RefSeq" id="XP_034245118.1">
    <property type="nucleotide sequence ID" value="XM_034389227.1"/>
</dbReference>
<dbReference type="GeneID" id="117647474"/>
<gene>
    <name evidence="3 4 5" type="primary">LOC117647474</name>
</gene>
<protein>
    <submittedName>
        <fullName evidence="3 4">Uncharacterized protein LOC117647474</fullName>
    </submittedName>
</protein>
<feature type="compositionally biased region" description="Basic and acidic residues" evidence="1">
    <location>
        <begin position="297"/>
        <end position="314"/>
    </location>
</feature>
<feature type="compositionally biased region" description="Low complexity" evidence="1">
    <location>
        <begin position="216"/>
        <end position="225"/>
    </location>
</feature>
<evidence type="ECO:0000313" key="4">
    <source>
        <dbReference type="RefSeq" id="XP_034245117.1"/>
    </source>
</evidence>
<proteinExistence type="predicted"/>
<evidence type="ECO:0000313" key="5">
    <source>
        <dbReference type="RefSeq" id="XP_034245118.1"/>
    </source>
</evidence>
<sequence length="878" mass="101349">MAGQRMLQDDGFASVVKRLSFGSSPNREDPSEEDSEIEPTPTPNATKEGRKRPAAPSLLSDESSSKKGRVDQRKRKLTSPLPVVTIKRGRSSSVLVKPTNEEGLGTNWRKHVKASTQTDTTRETRENIQIEVITNEAEFHSPAKWNVRVSSDIPNSPIIVISSPATSGNWQVIDDKSEDGEAEGSDGDDILFSHNGLDNGNEISFVNDADPDDSLLDQLNNSNLSGASTQRRDPKVRMVYSNDSIQTDFFIDDEESDEDDPTPDEQENPTPDEQEVPTPDEQEEVPLEENRAKKRTRNDIPRDNTRKRLTHESRWKRTMRKEGFNNGSAYITSRGIEKPAREIKPPCSEKCNRCGRRLTERERKDIFDNFWALESIDKKRDYIGRLIDEKVPATCSTSPECARKTIRSYHFVVDDEEIRVCKTMFINTLGVQDTWVETALKKIGPNGLISDQRGKHQNRPSKVTEETIESVCQHINLFPRVASHYTRERSKREYLETHVHSIQRMYKLYKEWAAENNVKVPASLPTYRLIFNTRFNLGFFLPKKDQCELCAKWKKSTPEERKNIVREYAVHLENKKDVRRMHYRDLARVSDKICFACFDLQKVLICPRSEVSAFFYRNKLSMYNFTIYDTRLHEGHCNLWTEVDARKGSNEVGTCVLKFIETKVSEGIKEFIFESDGPTSQNRNRMVFNMYLTAAAKFEIKITHRFLESGHSYSEADSMHALIEKEAKIVQEIFSPEEWATLMRKAKQEDPPYIVKYLKNDEVLELHELPEQKENWERDSQNKKILWSRVRELVFDGNTPNIILFRYNFKDEMSKVHIKLNEGGETDRKNHEFAPAYNGLFPVSAITKKHLGELMKSLAIPSKYHPLYQHYISIGTEQ</sequence>
<evidence type="ECO:0000313" key="2">
    <source>
        <dbReference type="Proteomes" id="UP000515158"/>
    </source>
</evidence>
<feature type="compositionally biased region" description="Acidic residues" evidence="1">
    <location>
        <begin position="176"/>
        <end position="189"/>
    </location>
</feature>
<accession>A0A6P8YY90</accession>
<dbReference type="KEGG" id="tpal:117647474"/>
<feature type="region of interest" description="Disordered" evidence="1">
    <location>
        <begin position="1"/>
        <end position="122"/>
    </location>
</feature>
<feature type="region of interest" description="Disordered" evidence="1">
    <location>
        <begin position="176"/>
        <end position="195"/>
    </location>
</feature>
<evidence type="ECO:0000256" key="1">
    <source>
        <dbReference type="SAM" id="MobiDB-lite"/>
    </source>
</evidence>
<dbReference type="AlphaFoldDB" id="A0A6P8YY90"/>
<dbReference type="Proteomes" id="UP000515158">
    <property type="component" value="Unplaced"/>
</dbReference>
<keyword evidence="2" id="KW-1185">Reference proteome</keyword>
<evidence type="ECO:0000313" key="3">
    <source>
        <dbReference type="RefSeq" id="XP_034245116.1"/>
    </source>
</evidence>
<dbReference type="PANTHER" id="PTHR10773:SF19">
    <property type="match status" value="1"/>
</dbReference>
<dbReference type="OrthoDB" id="6136790at2759"/>
<feature type="region of interest" description="Disordered" evidence="1">
    <location>
        <begin position="202"/>
        <end position="314"/>
    </location>
</feature>
<dbReference type="PANTHER" id="PTHR10773">
    <property type="entry name" value="DNA-DIRECTED RNA POLYMERASES I, II, AND III SUBUNIT RPABC2"/>
    <property type="match status" value="1"/>
</dbReference>
<dbReference type="RefSeq" id="XP_034245116.1">
    <property type="nucleotide sequence ID" value="XM_034389225.1"/>
</dbReference>
<organism evidence="5">
    <name type="scientific">Thrips palmi</name>
    <name type="common">Melon thrips</name>
    <dbReference type="NCBI Taxonomy" id="161013"/>
    <lineage>
        <taxon>Eukaryota</taxon>
        <taxon>Metazoa</taxon>
        <taxon>Ecdysozoa</taxon>
        <taxon>Arthropoda</taxon>
        <taxon>Hexapoda</taxon>
        <taxon>Insecta</taxon>
        <taxon>Pterygota</taxon>
        <taxon>Neoptera</taxon>
        <taxon>Paraneoptera</taxon>
        <taxon>Thysanoptera</taxon>
        <taxon>Terebrantia</taxon>
        <taxon>Thripoidea</taxon>
        <taxon>Thripidae</taxon>
        <taxon>Thrips</taxon>
    </lineage>
</organism>